<evidence type="ECO:0000256" key="7">
    <source>
        <dbReference type="ARBA" id="ARBA00022679"/>
    </source>
</evidence>
<organism evidence="13 14">
    <name type="scientific">Papaver nudicaule</name>
    <name type="common">Iceland poppy</name>
    <dbReference type="NCBI Taxonomy" id="74823"/>
    <lineage>
        <taxon>Eukaryota</taxon>
        <taxon>Viridiplantae</taxon>
        <taxon>Streptophyta</taxon>
        <taxon>Embryophyta</taxon>
        <taxon>Tracheophyta</taxon>
        <taxon>Spermatophyta</taxon>
        <taxon>Magnoliopsida</taxon>
        <taxon>Ranunculales</taxon>
        <taxon>Papaveraceae</taxon>
        <taxon>Papaveroideae</taxon>
        <taxon>Papaver</taxon>
    </lineage>
</organism>
<comment type="catalytic activity">
    <reaction evidence="11">
        <text>N-terminal L-seryl-[histone H4] + acetyl-CoA = N-terminal N(alpha)-acetyl-L-seryl-[histone H4] + CoA + H(+)</text>
        <dbReference type="Rhea" id="RHEA:50596"/>
        <dbReference type="Rhea" id="RHEA-COMP:12740"/>
        <dbReference type="Rhea" id="RHEA-COMP:12743"/>
        <dbReference type="ChEBI" id="CHEBI:15378"/>
        <dbReference type="ChEBI" id="CHEBI:57287"/>
        <dbReference type="ChEBI" id="CHEBI:57288"/>
        <dbReference type="ChEBI" id="CHEBI:64738"/>
        <dbReference type="ChEBI" id="CHEBI:83690"/>
        <dbReference type="EC" id="2.3.1.257"/>
    </reaction>
</comment>
<dbReference type="GO" id="GO:0005634">
    <property type="term" value="C:nucleus"/>
    <property type="evidence" value="ECO:0007669"/>
    <property type="project" value="UniProtKB-SubCell"/>
</dbReference>
<dbReference type="GO" id="GO:0010485">
    <property type="term" value="F:histone H4 acetyltransferase activity"/>
    <property type="evidence" value="ECO:0007669"/>
    <property type="project" value="InterPro"/>
</dbReference>
<evidence type="ECO:0000259" key="12">
    <source>
        <dbReference type="Pfam" id="PF00583"/>
    </source>
</evidence>
<reference evidence="13" key="1">
    <citation type="submission" date="2022-03" db="EMBL/GenBank/DDBJ databases">
        <title>A functionally conserved STORR gene fusion in Papaver species that diverged 16.8 million years ago.</title>
        <authorList>
            <person name="Catania T."/>
        </authorList>
    </citation>
    <scope>NUCLEOTIDE SEQUENCE</scope>
    <source>
        <strain evidence="13">S-191538</strain>
    </source>
</reference>
<dbReference type="Proteomes" id="UP001177140">
    <property type="component" value="Unassembled WGS sequence"/>
</dbReference>
<evidence type="ECO:0000256" key="8">
    <source>
        <dbReference type="ARBA" id="ARBA00023242"/>
    </source>
</evidence>
<dbReference type="GO" id="GO:0005737">
    <property type="term" value="C:cytoplasm"/>
    <property type="evidence" value="ECO:0007669"/>
    <property type="project" value="UniProtKB-SubCell"/>
</dbReference>
<dbReference type="InterPro" id="IPR000182">
    <property type="entry name" value="GNAT_dom"/>
</dbReference>
<sequence>MKRREVLEKKKAIDEIIKTANNPSKDHIFSLIPCSYRHYNRNGLSVYLESGTGSCLNSSKKQYIQKLLKVNMEVAYGPEEWVFEEKVKRREMVAHDARYVFVRETADNAAALSNDRGGGGNGFVGFVQYRFVLEEEVPVMYVYELQLEQRVQGKGLGRFLMELVEVIAYENRMSAVMLTVQRGNAFAMDFYMSKLRYVISSNSPSQMGFDKNYEILCKPVVDHEAKEKLVV</sequence>
<evidence type="ECO:0000256" key="6">
    <source>
        <dbReference type="ARBA" id="ARBA00022490"/>
    </source>
</evidence>
<keyword evidence="14" id="KW-1185">Reference proteome</keyword>
<keyword evidence="9" id="KW-0012">Acyltransferase</keyword>
<evidence type="ECO:0000313" key="14">
    <source>
        <dbReference type="Proteomes" id="UP001177140"/>
    </source>
</evidence>
<comment type="caution">
    <text evidence="13">The sequence shown here is derived from an EMBL/GenBank/DDBJ whole genome shotgun (WGS) entry which is preliminary data.</text>
</comment>
<comment type="similarity">
    <text evidence="3">Belongs to the acetyltransferase family. NAA40 subfamily.</text>
</comment>
<evidence type="ECO:0000256" key="1">
    <source>
        <dbReference type="ARBA" id="ARBA00004123"/>
    </source>
</evidence>
<comment type="subcellular location">
    <subcellularLocation>
        <location evidence="2">Cytoplasm</location>
    </subcellularLocation>
    <subcellularLocation>
        <location evidence="1">Nucleus</location>
    </subcellularLocation>
</comment>
<proteinExistence type="inferred from homology"/>
<name>A0AA42B484_PAPNU</name>
<evidence type="ECO:0000256" key="9">
    <source>
        <dbReference type="ARBA" id="ARBA00023315"/>
    </source>
</evidence>
<keyword evidence="7" id="KW-0808">Transferase</keyword>
<evidence type="ECO:0000256" key="5">
    <source>
        <dbReference type="ARBA" id="ARBA00015043"/>
    </source>
</evidence>
<dbReference type="GO" id="GO:1990189">
    <property type="term" value="F:protein N-terminal-serine acetyltransferase activity"/>
    <property type="evidence" value="ECO:0007669"/>
    <property type="project" value="UniProtKB-EC"/>
</dbReference>
<dbReference type="GO" id="GO:0043998">
    <property type="term" value="F:histone H2A acetyltransferase activity"/>
    <property type="evidence" value="ECO:0007669"/>
    <property type="project" value="InterPro"/>
</dbReference>
<dbReference type="InterPro" id="IPR039949">
    <property type="entry name" value="NAA40"/>
</dbReference>
<evidence type="ECO:0000256" key="4">
    <source>
        <dbReference type="ARBA" id="ARBA00012950"/>
    </source>
</evidence>
<gene>
    <name evidence="13" type="ORF">MKW94_025791</name>
</gene>
<comment type="catalytic activity">
    <reaction evidence="10">
        <text>N-terminal L-seryl-[histone H2A] + acetyl-CoA = N-terminal N(alpha)-acetyl-L-seryl-[histone H2A] + CoA + H(+)</text>
        <dbReference type="Rhea" id="RHEA:50600"/>
        <dbReference type="Rhea" id="RHEA-COMP:12742"/>
        <dbReference type="Rhea" id="RHEA-COMP:12744"/>
        <dbReference type="ChEBI" id="CHEBI:15378"/>
        <dbReference type="ChEBI" id="CHEBI:57287"/>
        <dbReference type="ChEBI" id="CHEBI:57288"/>
        <dbReference type="ChEBI" id="CHEBI:64738"/>
        <dbReference type="ChEBI" id="CHEBI:83690"/>
        <dbReference type="EC" id="2.3.1.257"/>
    </reaction>
</comment>
<dbReference type="SUPFAM" id="SSF55729">
    <property type="entry name" value="Acyl-CoA N-acyltransferases (Nat)"/>
    <property type="match status" value="1"/>
</dbReference>
<evidence type="ECO:0000256" key="2">
    <source>
        <dbReference type="ARBA" id="ARBA00004496"/>
    </source>
</evidence>
<dbReference type="EMBL" id="JAJJMA010328966">
    <property type="protein sequence ID" value="MCL7050534.1"/>
    <property type="molecule type" value="Genomic_DNA"/>
</dbReference>
<dbReference type="PANTHER" id="PTHR20531:SF1">
    <property type="entry name" value="N-ALPHA-ACETYLTRANSFERASE 40"/>
    <property type="match status" value="1"/>
</dbReference>
<evidence type="ECO:0000313" key="13">
    <source>
        <dbReference type="EMBL" id="MCL7050534.1"/>
    </source>
</evidence>
<protein>
    <recommendedName>
        <fullName evidence="5">N-alpha-acetyltransferase 40</fullName>
        <ecNumber evidence="4">2.3.1.257</ecNumber>
    </recommendedName>
</protein>
<dbReference type="EC" id="2.3.1.257" evidence="4"/>
<keyword evidence="8" id="KW-0539">Nucleus</keyword>
<dbReference type="InterPro" id="IPR016181">
    <property type="entry name" value="Acyl_CoA_acyltransferase"/>
</dbReference>
<dbReference type="Pfam" id="PF00583">
    <property type="entry name" value="Acetyltransf_1"/>
    <property type="match status" value="1"/>
</dbReference>
<dbReference type="PANTHER" id="PTHR20531">
    <property type="entry name" value="N-ALPHA-ACETYLTRANSFERASE 40"/>
    <property type="match status" value="1"/>
</dbReference>
<evidence type="ECO:0000256" key="11">
    <source>
        <dbReference type="ARBA" id="ARBA00049524"/>
    </source>
</evidence>
<dbReference type="Gene3D" id="3.40.630.30">
    <property type="match status" value="1"/>
</dbReference>
<accession>A0AA42B484</accession>
<evidence type="ECO:0000256" key="3">
    <source>
        <dbReference type="ARBA" id="ARBA00008870"/>
    </source>
</evidence>
<keyword evidence="6" id="KW-0963">Cytoplasm</keyword>
<dbReference type="AlphaFoldDB" id="A0AA42B484"/>
<evidence type="ECO:0000256" key="10">
    <source>
        <dbReference type="ARBA" id="ARBA00047821"/>
    </source>
</evidence>
<feature type="domain" description="N-acetyltransferase" evidence="12">
    <location>
        <begin position="116"/>
        <end position="191"/>
    </location>
</feature>